<evidence type="ECO:0000313" key="1">
    <source>
        <dbReference type="EMBL" id="ALU64523.1"/>
    </source>
</evidence>
<reference evidence="1" key="1">
    <citation type="submission" date="2015-10" db="EMBL/GenBank/DDBJ databases">
        <title>Comparative analysis of sym-gene organization in Rhizobium leguminosarum bv. viciae strains, isolated from different host plants and demonstrating clear differences in symbiotic specificity.</title>
        <authorList>
            <person name="Chirak E.R."/>
            <person name="Kimeklis A.K."/>
            <person name="Andronov E.E."/>
        </authorList>
    </citation>
    <scope>NUCLEOTIDE SEQUENCE</scope>
    <source>
        <strain evidence="1">Vaf12</strain>
    </source>
</reference>
<dbReference type="AlphaFoldDB" id="A0A0U3JJQ4"/>
<sequence>MQAKSYFRTGMWSDSDVCPASKSDFNTSRALTEYVDQIELG</sequence>
<accession>A0A0U3JJQ4</accession>
<proteinExistence type="predicted"/>
<organism evidence="1">
    <name type="scientific">Rhizobium leguminosarum bv. viciae</name>
    <dbReference type="NCBI Taxonomy" id="387"/>
    <lineage>
        <taxon>Bacteria</taxon>
        <taxon>Pseudomonadati</taxon>
        <taxon>Pseudomonadota</taxon>
        <taxon>Alphaproteobacteria</taxon>
        <taxon>Hyphomicrobiales</taxon>
        <taxon>Rhizobiaceae</taxon>
        <taxon>Rhizobium/Agrobacterium group</taxon>
        <taxon>Rhizobium</taxon>
    </lineage>
</organism>
<name>A0A0U3JJQ4_RHILV</name>
<dbReference type="EMBL" id="KT944070">
    <property type="protein sequence ID" value="ALU64523.1"/>
    <property type="molecule type" value="Genomic_DNA"/>
</dbReference>
<protein>
    <submittedName>
        <fullName evidence="1">Uncharacterized protein</fullName>
    </submittedName>
</protein>